<dbReference type="EnsemblMetazoa" id="MESCA011251-RA">
    <property type="protein sequence ID" value="MESCA011251-PA"/>
    <property type="gene ID" value="MESCA011251"/>
</dbReference>
<evidence type="ECO:0000256" key="5">
    <source>
        <dbReference type="ARBA" id="ARBA00023015"/>
    </source>
</evidence>
<keyword evidence="7" id="KW-0539">Nucleus</keyword>
<dbReference type="EMBL" id="CAQQ02020687">
    <property type="status" value="NOT_ANNOTATED_CDS"/>
    <property type="molecule type" value="Genomic_DNA"/>
</dbReference>
<evidence type="ECO:0000256" key="8">
    <source>
        <dbReference type="SAM" id="MobiDB-lite"/>
    </source>
</evidence>
<protein>
    <recommendedName>
        <fullName evidence="3">Mediator of RNA polymerase II transcription subunit 13</fullName>
    </recommendedName>
</protein>
<dbReference type="GO" id="GO:0045944">
    <property type="term" value="P:positive regulation of transcription by RNA polymerase II"/>
    <property type="evidence" value="ECO:0007669"/>
    <property type="project" value="TreeGrafter"/>
</dbReference>
<evidence type="ECO:0000256" key="7">
    <source>
        <dbReference type="ARBA" id="ARBA00023242"/>
    </source>
</evidence>
<comment type="subcellular location">
    <subcellularLocation>
        <location evidence="1">Nucleus</location>
    </subcellularLocation>
</comment>
<keyword evidence="11" id="KW-1185">Reference proteome</keyword>
<dbReference type="STRING" id="36166.T1H4N6"/>
<evidence type="ECO:0000313" key="11">
    <source>
        <dbReference type="Proteomes" id="UP000015102"/>
    </source>
</evidence>
<dbReference type="PANTHER" id="PTHR48249">
    <property type="entry name" value="MEDIATOR OF RNA POLYMERASE II TRANSCRIPTION SUBUNIT 13"/>
    <property type="match status" value="1"/>
</dbReference>
<name>T1H4N6_MEGSC</name>
<dbReference type="GO" id="GO:0016592">
    <property type="term" value="C:mediator complex"/>
    <property type="evidence" value="ECO:0007669"/>
    <property type="project" value="TreeGrafter"/>
</dbReference>
<feature type="domain" description="MID" evidence="9">
    <location>
        <begin position="145"/>
        <end position="349"/>
    </location>
</feature>
<dbReference type="HOGENOM" id="CLU_724769_0_0_1"/>
<feature type="region of interest" description="Disordered" evidence="8">
    <location>
        <begin position="1"/>
        <end position="83"/>
    </location>
</feature>
<evidence type="ECO:0000256" key="3">
    <source>
        <dbReference type="ARBA" id="ARBA00019618"/>
    </source>
</evidence>
<reference evidence="10" key="2">
    <citation type="submission" date="2015-06" db="UniProtKB">
        <authorList>
            <consortium name="EnsemblMetazoa"/>
        </authorList>
    </citation>
    <scope>IDENTIFICATION</scope>
</reference>
<proteinExistence type="inferred from homology"/>
<dbReference type="EMBL" id="CAQQ02020690">
    <property type="status" value="NOT_ANNOTATED_CDS"/>
    <property type="molecule type" value="Genomic_DNA"/>
</dbReference>
<dbReference type="Proteomes" id="UP000015102">
    <property type="component" value="Unassembled WGS sequence"/>
</dbReference>
<comment type="similarity">
    <text evidence="2">Belongs to the Mediator complex subunit 13 family.</text>
</comment>
<evidence type="ECO:0000256" key="6">
    <source>
        <dbReference type="ARBA" id="ARBA00023163"/>
    </source>
</evidence>
<evidence type="ECO:0000313" key="10">
    <source>
        <dbReference type="EnsemblMetazoa" id="MESCA011251-PA"/>
    </source>
</evidence>
<dbReference type="GO" id="GO:0003713">
    <property type="term" value="F:transcription coactivator activity"/>
    <property type="evidence" value="ECO:0007669"/>
    <property type="project" value="TreeGrafter"/>
</dbReference>
<dbReference type="AlphaFoldDB" id="T1H4N6"/>
<reference evidence="11" key="1">
    <citation type="submission" date="2013-02" db="EMBL/GenBank/DDBJ databases">
        <authorList>
            <person name="Hughes D."/>
        </authorList>
    </citation>
    <scope>NUCLEOTIDE SEQUENCE</scope>
    <source>
        <strain>Durham</strain>
        <strain evidence="11">NC isolate 2 -- Noor lab</strain>
    </source>
</reference>
<dbReference type="Pfam" id="PF18296">
    <property type="entry name" value="MID_MedPIWI"/>
    <property type="match status" value="1"/>
</dbReference>
<evidence type="ECO:0000256" key="2">
    <source>
        <dbReference type="ARBA" id="ARBA00009354"/>
    </source>
</evidence>
<accession>T1H4N6</accession>
<dbReference type="PANTHER" id="PTHR48249:SF3">
    <property type="entry name" value="MEDIATOR OF RNA POLYMERASE II TRANSCRIPTION SUBUNIT 13"/>
    <property type="match status" value="1"/>
</dbReference>
<dbReference type="EMBL" id="CAQQ02020688">
    <property type="status" value="NOT_ANNOTATED_CDS"/>
    <property type="molecule type" value="Genomic_DNA"/>
</dbReference>
<keyword evidence="4" id="KW-0678">Repressor</keyword>
<dbReference type="InterPro" id="IPR051139">
    <property type="entry name" value="Mediator_complx_sub13"/>
</dbReference>
<feature type="compositionally biased region" description="Low complexity" evidence="8">
    <location>
        <begin position="8"/>
        <end position="36"/>
    </location>
</feature>
<dbReference type="EMBL" id="CAQQ02020686">
    <property type="status" value="NOT_ANNOTATED_CDS"/>
    <property type="molecule type" value="Genomic_DNA"/>
</dbReference>
<dbReference type="EMBL" id="CAQQ02020689">
    <property type="status" value="NOT_ANNOTATED_CDS"/>
    <property type="molecule type" value="Genomic_DNA"/>
</dbReference>
<evidence type="ECO:0000259" key="9">
    <source>
        <dbReference type="Pfam" id="PF18296"/>
    </source>
</evidence>
<evidence type="ECO:0000256" key="4">
    <source>
        <dbReference type="ARBA" id="ARBA00022491"/>
    </source>
</evidence>
<dbReference type="InterPro" id="IPR041285">
    <property type="entry name" value="MID_MedPIWI"/>
</dbReference>
<keyword evidence="5" id="KW-0805">Transcription regulation</keyword>
<keyword evidence="6" id="KW-0804">Transcription</keyword>
<evidence type="ECO:0000256" key="1">
    <source>
        <dbReference type="ARBA" id="ARBA00004123"/>
    </source>
</evidence>
<organism evidence="10 11">
    <name type="scientific">Megaselia scalaris</name>
    <name type="common">Humpbacked fly</name>
    <name type="synonym">Phora scalaris</name>
    <dbReference type="NCBI Taxonomy" id="36166"/>
    <lineage>
        <taxon>Eukaryota</taxon>
        <taxon>Metazoa</taxon>
        <taxon>Ecdysozoa</taxon>
        <taxon>Arthropoda</taxon>
        <taxon>Hexapoda</taxon>
        <taxon>Insecta</taxon>
        <taxon>Pterygota</taxon>
        <taxon>Neoptera</taxon>
        <taxon>Endopterygota</taxon>
        <taxon>Diptera</taxon>
        <taxon>Brachycera</taxon>
        <taxon>Muscomorpha</taxon>
        <taxon>Platypezoidea</taxon>
        <taxon>Phoridae</taxon>
        <taxon>Megaseliini</taxon>
        <taxon>Megaselia</taxon>
    </lineage>
</organism>
<sequence length="382" mass="41716">MGGDLMTVPSVGSPGSAAASPHPNSQLSQPSSVPPVDQLMSPRPPPSVPTNLQQPNTPLEHLLDKNTPAPTPTDQHDNKSITASPYIHQNPSIEAPLLAHLASGLCEPQPIPALIVGHEKDWLSVAPYAIHYWDKLLLEPYSYSKDIAFMVVCPDNEDVLANSKMYFKELSTTYEMCRLGRHTPMTKWNGFLPVNSGCILPNQQRTSLDDWFDSLPDRRFGEQLKMYAHALMRTGGNTGVNIGAPTSPQSHESSMTAEIKPPISPIKQEPGTESNGSTVTNEPATSNAAATILHDPMSEDDDINPPIIVVYLVEPFTYGNDSPDVQRVACLALLRSFSEMLNALPESIRGISLTGFGTAANIEHFLKSKDDKNRLPYKMFTP</sequence>